<dbReference type="Proteomes" id="UP001159363">
    <property type="component" value="Chromosome 1"/>
</dbReference>
<protein>
    <submittedName>
        <fullName evidence="1">Uncharacterized protein</fullName>
    </submittedName>
</protein>
<organism evidence="1 2">
    <name type="scientific">Dryococelus australis</name>
    <dbReference type="NCBI Taxonomy" id="614101"/>
    <lineage>
        <taxon>Eukaryota</taxon>
        <taxon>Metazoa</taxon>
        <taxon>Ecdysozoa</taxon>
        <taxon>Arthropoda</taxon>
        <taxon>Hexapoda</taxon>
        <taxon>Insecta</taxon>
        <taxon>Pterygota</taxon>
        <taxon>Neoptera</taxon>
        <taxon>Polyneoptera</taxon>
        <taxon>Phasmatodea</taxon>
        <taxon>Verophasmatodea</taxon>
        <taxon>Anareolatae</taxon>
        <taxon>Phasmatidae</taxon>
        <taxon>Eurycanthinae</taxon>
        <taxon>Dryococelus</taxon>
    </lineage>
</organism>
<accession>A0ABQ9IK40</accession>
<keyword evidence="2" id="KW-1185">Reference proteome</keyword>
<gene>
    <name evidence="1" type="ORF">PR048_002407</name>
</gene>
<sequence>MYLVTDNTTYFVSLEMKNLYFACGINMMYNRNLNITLRSFQRGNHKEWDVGFYQLNQAFNNVVSDATKKMPSEVFFGQRLMHPLINIRGLQDLVWDSVKKVKDVEVIWEELAPKYVDPFLVQKFLNPVTVVIEDVGDSRNLWRPEECDLRMMILERRFSGFDRKLAIGMESWLSCSSEEVILWGDGKRIKAFHMGRRFAVCHCSAMHICGSRRELIFLATCPWMAQMLKCTIEQHREISCRLATCPDGGEPEPQPTRIGARTSVQILAHSCDAASDVRDNVALSGPSLLCLKRKRYFQRLSSLVASLGSLRSQSGAAIARLECKNWLTRVEVRPCSLELLSGGIAEWQAAKLRAHLRQLDWDMAGS</sequence>
<evidence type="ECO:0000313" key="1">
    <source>
        <dbReference type="EMBL" id="KAJ8897061.1"/>
    </source>
</evidence>
<proteinExistence type="predicted"/>
<reference evidence="1 2" key="1">
    <citation type="submission" date="2023-02" db="EMBL/GenBank/DDBJ databases">
        <title>LHISI_Scaffold_Assembly.</title>
        <authorList>
            <person name="Stuart O.P."/>
            <person name="Cleave R."/>
            <person name="Magrath M.J.L."/>
            <person name="Mikheyev A.S."/>
        </authorList>
    </citation>
    <scope>NUCLEOTIDE SEQUENCE [LARGE SCALE GENOMIC DNA]</scope>
    <source>
        <strain evidence="1">Daus_M_001</strain>
        <tissue evidence="1">Leg muscle</tissue>
    </source>
</reference>
<dbReference type="EMBL" id="JARBHB010000001">
    <property type="protein sequence ID" value="KAJ8897061.1"/>
    <property type="molecule type" value="Genomic_DNA"/>
</dbReference>
<comment type="caution">
    <text evidence="1">The sequence shown here is derived from an EMBL/GenBank/DDBJ whole genome shotgun (WGS) entry which is preliminary data.</text>
</comment>
<evidence type="ECO:0000313" key="2">
    <source>
        <dbReference type="Proteomes" id="UP001159363"/>
    </source>
</evidence>
<name>A0ABQ9IK40_9NEOP</name>